<comment type="caution">
    <text evidence="1">The sequence shown here is derived from an EMBL/GenBank/DDBJ whole genome shotgun (WGS) entry which is preliminary data.</text>
</comment>
<dbReference type="Proteomes" id="UP001073122">
    <property type="component" value="Unassembled WGS sequence"/>
</dbReference>
<organism evidence="1 2">
    <name type="scientific">Chryseobacterium formosus</name>
    <dbReference type="NCBI Taxonomy" id="1537363"/>
    <lineage>
        <taxon>Bacteria</taxon>
        <taxon>Pseudomonadati</taxon>
        <taxon>Bacteroidota</taxon>
        <taxon>Flavobacteriia</taxon>
        <taxon>Flavobacteriales</taxon>
        <taxon>Weeksellaceae</taxon>
        <taxon>Chryseobacterium group</taxon>
        <taxon>Chryseobacterium</taxon>
    </lineage>
</organism>
<evidence type="ECO:0000313" key="1">
    <source>
        <dbReference type="EMBL" id="MCX8522567.1"/>
    </source>
</evidence>
<reference evidence="1" key="1">
    <citation type="submission" date="2022-10" db="EMBL/GenBank/DDBJ databases">
        <title>Chryseobacterium sp. nov., a novel bacterial species.</title>
        <authorList>
            <person name="Cao Y."/>
        </authorList>
    </citation>
    <scope>NUCLEOTIDE SEQUENCE</scope>
    <source>
        <strain evidence="1">CCTCC AB2015118</strain>
    </source>
</reference>
<keyword evidence="2" id="KW-1185">Reference proteome</keyword>
<dbReference type="SUPFAM" id="SSF74653">
    <property type="entry name" value="TolA/TonB C-terminal domain"/>
    <property type="match status" value="1"/>
</dbReference>
<protein>
    <submittedName>
        <fullName evidence="1">Energy transducer TonB</fullName>
    </submittedName>
</protein>
<sequence length="137" mass="15513">MKKLLVFILLMSCGKIFSQEAGVFKQENINKDNTIYTEADKNPEYPGGITAFQKSFSQAFDKNKVLETGHLSTEAQFVVSKEGNITEVITLGHNLTLNQEIKRAIYSIKEKWVPAEIKGKPVNFKFRLPIKMNISES</sequence>
<accession>A0ABT3XN43</accession>
<evidence type="ECO:0000313" key="2">
    <source>
        <dbReference type="Proteomes" id="UP001073122"/>
    </source>
</evidence>
<dbReference type="EMBL" id="JAOVZW010000001">
    <property type="protein sequence ID" value="MCX8522567.1"/>
    <property type="molecule type" value="Genomic_DNA"/>
</dbReference>
<gene>
    <name evidence="1" type="ORF">OF897_01330</name>
</gene>
<dbReference type="RefSeq" id="WP_267263891.1">
    <property type="nucleotide sequence ID" value="NZ_JAOVZW010000001.1"/>
</dbReference>
<proteinExistence type="predicted"/>
<name>A0ABT3XN43_9FLAO</name>
<dbReference type="Gene3D" id="3.30.1150.10">
    <property type="match status" value="1"/>
</dbReference>